<evidence type="ECO:0000313" key="2">
    <source>
        <dbReference type="Proteomes" id="UP000006160"/>
    </source>
</evidence>
<proteinExistence type="predicted"/>
<accession>A0A9P2G7V6</accession>
<comment type="caution">
    <text evidence="1">The sequence shown here is derived from an EMBL/GenBank/DDBJ whole genome shotgun (WGS) entry which is preliminary data.</text>
</comment>
<dbReference type="Proteomes" id="UP000006160">
    <property type="component" value="Unassembled WGS sequence"/>
</dbReference>
<sequence length="38" mass="4733">MINKYNFDFKEILDFLNNYVGHEYKNPDKIYTEFIEKV</sequence>
<name>A0A9P2G7V6_CLOBO</name>
<dbReference type="EMBL" id="ACSJ01000007">
    <property type="protein sequence ID" value="EES91640.1"/>
    <property type="molecule type" value="Genomic_DNA"/>
</dbReference>
<protein>
    <submittedName>
        <fullName evidence="1">Uncharacterized protein</fullName>
    </submittedName>
</protein>
<dbReference type="AlphaFoldDB" id="A0A9P2G7V6"/>
<organism evidence="1 2">
    <name type="scientific">Clostridium botulinum D str. 1873</name>
    <dbReference type="NCBI Taxonomy" id="592027"/>
    <lineage>
        <taxon>Bacteria</taxon>
        <taxon>Bacillati</taxon>
        <taxon>Bacillota</taxon>
        <taxon>Clostridia</taxon>
        <taxon>Eubacteriales</taxon>
        <taxon>Clostridiaceae</taxon>
        <taxon>Clostridium</taxon>
    </lineage>
</organism>
<evidence type="ECO:0000313" key="1">
    <source>
        <dbReference type="EMBL" id="EES91640.1"/>
    </source>
</evidence>
<reference evidence="1 2" key="1">
    <citation type="submission" date="2009-10" db="EMBL/GenBank/DDBJ databases">
        <authorList>
            <person name="Shrivastava S."/>
            <person name="Brinkac L.B."/>
            <person name="Brown J.L."/>
            <person name="Bruce D.B."/>
            <person name="Detter C."/>
            <person name="Green L.D."/>
            <person name="Munk C.A."/>
            <person name="Rogers Y.C."/>
            <person name="Tapia R."/>
            <person name="Saunders E.S."/>
            <person name="Sims D.R."/>
            <person name="Smith L.A."/>
            <person name="Smith T.J."/>
            <person name="Sutton G."/>
            <person name="Brettin T."/>
        </authorList>
    </citation>
    <scope>NUCLEOTIDE SEQUENCE [LARGE SCALE GENOMIC DNA]</scope>
    <source>
        <strain evidence="2">D str. 1873</strain>
    </source>
</reference>
<gene>
    <name evidence="1" type="ORF">CLG_B1024</name>
</gene>